<dbReference type="InParanoid" id="A2DEC4"/>
<organism evidence="2 3">
    <name type="scientific">Trichomonas vaginalis (strain ATCC PRA-98 / G3)</name>
    <dbReference type="NCBI Taxonomy" id="412133"/>
    <lineage>
        <taxon>Eukaryota</taxon>
        <taxon>Metamonada</taxon>
        <taxon>Parabasalia</taxon>
        <taxon>Trichomonadida</taxon>
        <taxon>Trichomonadidae</taxon>
        <taxon>Trichomonas</taxon>
    </lineage>
</organism>
<evidence type="ECO:0000313" key="3">
    <source>
        <dbReference type="Proteomes" id="UP000001542"/>
    </source>
</evidence>
<dbReference type="Gene3D" id="2.130.10.10">
    <property type="entry name" value="YVTN repeat-like/Quinoprotein amine dehydrogenase"/>
    <property type="match status" value="1"/>
</dbReference>
<dbReference type="AlphaFoldDB" id="A2DEC4"/>
<dbReference type="eggNOG" id="ENOG502QQCI">
    <property type="taxonomic scope" value="Eukaryota"/>
</dbReference>
<dbReference type="OMA" id="FVWTATR"/>
<name>A2DEC4_TRIV3</name>
<dbReference type="FunFam" id="2.130.10.10:FF:000306">
    <property type="entry name" value="3-carboxymuconate cyclase"/>
    <property type="match status" value="1"/>
</dbReference>
<protein>
    <recommendedName>
        <fullName evidence="4">6-phosphogluconolactonase</fullName>
    </recommendedName>
</protein>
<dbReference type="InterPro" id="IPR015943">
    <property type="entry name" value="WD40/YVTN_repeat-like_dom_sf"/>
</dbReference>
<sequence>MLTAVVGTYTDNGSKGIYSLKISQNDGSFSFLESVEVDNPSYVILNRNNTRVYAVSEMHNEKAALVALEFEKISGQFKVINSQLTHGMDPCHLLLGDGFVVTANYSSGSITVFPLDSNGGIQEASQVIKFEGTGPDKSRQEMPHAHHVYFTPDRKFLLVNDLGTDKIHKFKVNSQAPFLSETYEDINVQPESGPRHSVFTKNGKYMYLINELNGHVNAFVNQNGTLSMFQSIICDSVSARGSADIHLSPDGKFLYASNRLKQDGICIYKIDSSSGYLSKVGYQITGIHPRIFDITPNGKFLYVCCRDSNCIEVYQRSLESGLLRKDSEIKLPHPVCIKFVELN</sequence>
<evidence type="ECO:0008006" key="4">
    <source>
        <dbReference type="Google" id="ProtNLM"/>
    </source>
</evidence>
<dbReference type="InterPro" id="IPR011048">
    <property type="entry name" value="Haem_d1_sf"/>
</dbReference>
<reference evidence="2" key="1">
    <citation type="submission" date="2006-10" db="EMBL/GenBank/DDBJ databases">
        <authorList>
            <person name="Amadeo P."/>
            <person name="Zhao Q."/>
            <person name="Wortman J."/>
            <person name="Fraser-Liggett C."/>
            <person name="Carlton J."/>
        </authorList>
    </citation>
    <scope>NUCLEOTIDE SEQUENCE</scope>
    <source>
        <strain evidence="2">G3</strain>
    </source>
</reference>
<dbReference type="SMR" id="A2DEC4"/>
<dbReference type="RefSeq" id="XP_001582328.1">
    <property type="nucleotide sequence ID" value="XM_001582278.1"/>
</dbReference>
<gene>
    <name evidence="2" type="ORF">TVAG_167170</name>
</gene>
<comment type="similarity">
    <text evidence="1">Belongs to the cycloisomerase 2 family.</text>
</comment>
<proteinExistence type="inferred from homology"/>
<dbReference type="STRING" id="5722.A2DEC4"/>
<evidence type="ECO:0000313" key="2">
    <source>
        <dbReference type="EMBL" id="EAY21342.1"/>
    </source>
</evidence>
<dbReference type="InterPro" id="IPR019405">
    <property type="entry name" value="Lactonase_7-beta_prop"/>
</dbReference>
<dbReference type="VEuPathDB" id="TrichDB:TVAG_167170"/>
<dbReference type="InterPro" id="IPR050282">
    <property type="entry name" value="Cycloisomerase_2"/>
</dbReference>
<dbReference type="Proteomes" id="UP000001542">
    <property type="component" value="Unassembled WGS sequence"/>
</dbReference>
<dbReference type="GO" id="GO:0017057">
    <property type="term" value="F:6-phosphogluconolactonase activity"/>
    <property type="evidence" value="ECO:0000318"/>
    <property type="project" value="GO_Central"/>
</dbReference>
<dbReference type="PANTHER" id="PTHR30344">
    <property type="entry name" value="6-PHOSPHOGLUCONOLACTONASE-RELATED"/>
    <property type="match status" value="1"/>
</dbReference>
<dbReference type="KEGG" id="tva:5466890"/>
<keyword evidence="3" id="KW-1185">Reference proteome</keyword>
<accession>A2DEC4</accession>
<dbReference type="EMBL" id="DS113191">
    <property type="protein sequence ID" value="EAY21342.1"/>
    <property type="molecule type" value="Genomic_DNA"/>
</dbReference>
<dbReference type="SUPFAM" id="SSF51004">
    <property type="entry name" value="C-terminal (heme d1) domain of cytochrome cd1-nitrite reductase"/>
    <property type="match status" value="1"/>
</dbReference>
<dbReference type="PANTHER" id="PTHR30344:SF1">
    <property type="entry name" value="6-PHOSPHOGLUCONOLACTONASE"/>
    <property type="match status" value="1"/>
</dbReference>
<dbReference type="VEuPathDB" id="TrichDB:TVAGG3_0175470"/>
<dbReference type="OrthoDB" id="9972196at2759"/>
<evidence type="ECO:0000256" key="1">
    <source>
        <dbReference type="ARBA" id="ARBA00005564"/>
    </source>
</evidence>
<reference evidence="2" key="2">
    <citation type="journal article" date="2007" name="Science">
        <title>Draft genome sequence of the sexually transmitted pathogen Trichomonas vaginalis.</title>
        <authorList>
            <person name="Carlton J.M."/>
            <person name="Hirt R.P."/>
            <person name="Silva J.C."/>
            <person name="Delcher A.L."/>
            <person name="Schatz M."/>
            <person name="Zhao Q."/>
            <person name="Wortman J.R."/>
            <person name="Bidwell S.L."/>
            <person name="Alsmark U.C.M."/>
            <person name="Besteiro S."/>
            <person name="Sicheritz-Ponten T."/>
            <person name="Noel C.J."/>
            <person name="Dacks J.B."/>
            <person name="Foster P.G."/>
            <person name="Simillion C."/>
            <person name="Van de Peer Y."/>
            <person name="Miranda-Saavedra D."/>
            <person name="Barton G.J."/>
            <person name="Westrop G.D."/>
            <person name="Mueller S."/>
            <person name="Dessi D."/>
            <person name="Fiori P.L."/>
            <person name="Ren Q."/>
            <person name="Paulsen I."/>
            <person name="Zhang H."/>
            <person name="Bastida-Corcuera F.D."/>
            <person name="Simoes-Barbosa A."/>
            <person name="Brown M.T."/>
            <person name="Hayes R.D."/>
            <person name="Mukherjee M."/>
            <person name="Okumura C.Y."/>
            <person name="Schneider R."/>
            <person name="Smith A.J."/>
            <person name="Vanacova S."/>
            <person name="Villalvazo M."/>
            <person name="Haas B.J."/>
            <person name="Pertea M."/>
            <person name="Feldblyum T.V."/>
            <person name="Utterback T.R."/>
            <person name="Shu C.L."/>
            <person name="Osoegawa K."/>
            <person name="de Jong P.J."/>
            <person name="Hrdy I."/>
            <person name="Horvathova L."/>
            <person name="Zubacova Z."/>
            <person name="Dolezal P."/>
            <person name="Malik S.B."/>
            <person name="Logsdon J.M. Jr."/>
            <person name="Henze K."/>
            <person name="Gupta A."/>
            <person name="Wang C.C."/>
            <person name="Dunne R.L."/>
            <person name="Upcroft J.A."/>
            <person name="Upcroft P."/>
            <person name="White O."/>
            <person name="Salzberg S.L."/>
            <person name="Tang P."/>
            <person name="Chiu C.-H."/>
            <person name="Lee Y.-S."/>
            <person name="Embley T.M."/>
            <person name="Coombs G.H."/>
            <person name="Mottram J.C."/>
            <person name="Tachezy J."/>
            <person name="Fraser-Liggett C.M."/>
            <person name="Johnson P.J."/>
        </authorList>
    </citation>
    <scope>NUCLEOTIDE SEQUENCE [LARGE SCALE GENOMIC DNA]</scope>
    <source>
        <strain evidence="2">G3</strain>
    </source>
</reference>
<dbReference type="Pfam" id="PF10282">
    <property type="entry name" value="Lactonase"/>
    <property type="match status" value="1"/>
</dbReference>